<name>A0ABS9KQZ6_9BACT</name>
<evidence type="ECO:0008006" key="3">
    <source>
        <dbReference type="Google" id="ProtNLM"/>
    </source>
</evidence>
<keyword evidence="2" id="KW-1185">Reference proteome</keyword>
<comment type="caution">
    <text evidence="1">The sequence shown here is derived from an EMBL/GenBank/DDBJ whole genome shotgun (WGS) entry which is preliminary data.</text>
</comment>
<evidence type="ECO:0000313" key="1">
    <source>
        <dbReference type="EMBL" id="MCG2614732.1"/>
    </source>
</evidence>
<dbReference type="Proteomes" id="UP001165367">
    <property type="component" value="Unassembled WGS sequence"/>
</dbReference>
<protein>
    <recommendedName>
        <fullName evidence="3">Lipocalin-like domain-containing protein</fullName>
    </recommendedName>
</protein>
<accession>A0ABS9KQZ6</accession>
<gene>
    <name evidence="1" type="ORF">LZZ85_10590</name>
</gene>
<reference evidence="1" key="1">
    <citation type="submission" date="2022-01" db="EMBL/GenBank/DDBJ databases">
        <authorList>
            <person name="Jo J.-H."/>
            <person name="Im W.-T."/>
        </authorList>
    </citation>
    <scope>NUCLEOTIDE SEQUENCE</scope>
    <source>
        <strain evidence="1">NA20</strain>
    </source>
</reference>
<organism evidence="1 2">
    <name type="scientific">Terrimonas ginsenosidimutans</name>
    <dbReference type="NCBI Taxonomy" id="2908004"/>
    <lineage>
        <taxon>Bacteria</taxon>
        <taxon>Pseudomonadati</taxon>
        <taxon>Bacteroidota</taxon>
        <taxon>Chitinophagia</taxon>
        <taxon>Chitinophagales</taxon>
        <taxon>Chitinophagaceae</taxon>
        <taxon>Terrimonas</taxon>
    </lineage>
</organism>
<proteinExistence type="predicted"/>
<dbReference type="RefSeq" id="WP_237871436.1">
    <property type="nucleotide sequence ID" value="NZ_JAKLTR010000006.1"/>
</dbReference>
<sequence length="174" mass="20313">MSLSRLLILLYVIVFINSSCRQKASVEGVWKPFKVKIWDSYRDHFALIDLYSKSFTYSDSVMQKREMRPVHEIDSIMDNMLTCYLSLNKQGHFEMNDHAFFTQVISDSAWQGLKTGTWVKTNSLLELTQESSLKKCFKIIDQSEETLTLGELYQCSDRPITEIFLRRQNTSANM</sequence>
<evidence type="ECO:0000313" key="2">
    <source>
        <dbReference type="Proteomes" id="UP001165367"/>
    </source>
</evidence>
<dbReference type="EMBL" id="JAKLTR010000006">
    <property type="protein sequence ID" value="MCG2614732.1"/>
    <property type="molecule type" value="Genomic_DNA"/>
</dbReference>